<feature type="coiled-coil region" evidence="1">
    <location>
        <begin position="778"/>
        <end position="812"/>
    </location>
</feature>
<feature type="domain" description="Peptidase S74" evidence="4">
    <location>
        <begin position="630"/>
        <end position="799"/>
    </location>
</feature>
<feature type="chain" id="PRO_5037022140" evidence="3">
    <location>
        <begin position="22"/>
        <end position="844"/>
    </location>
</feature>
<proteinExistence type="predicted"/>
<dbReference type="PROSITE" id="PS51688">
    <property type="entry name" value="ICA"/>
    <property type="match status" value="1"/>
</dbReference>
<sequence>MKTRLFTLSSLLGITAGQMHAQTVPPYINYQGKLTDSAGVGLGTGTPVNRKVIFRIFDAPTGGNRLWSEQHTVTLSGGEFSVLLGNGIDAVYNSATENPSKTNTPLDTVFTTAGVGRYVEIVVDNGDTILNTSDAAIAPRQQITTTAYSFRARAADMIASGTDLQLNNNSNYGLGYYGATRPFNTIAVDGPVLFGLSGGALGSVNGATRNIALRWNATGAVGIGGELNGAAATTRLVLQGDDSNTVPAQLNIRGNSDTNKRLLIGYNTSSNYSSLQSYAGASSASNLVLNSGGGNVGIGTISPGSRLTVVGNTEIQGGISATGANGAGYTFNGGGDGDGGLFSPEDGTITIRTNSTEKVRVTWDGNMGVGTSNPTSRLQVNGGITATYGSVNHVQGIHLEWNKNGAGESWILNQKGLGTGGIAFGEVSSANAVTERMRIAANGNVGIGSNNPGSRLTIQADNPRMVIQAEANTNKQLGIGFNPTDNYGYIEAVEQNVAWRNLVLCGSGGNVGIGTTNPNHRLTVSGNVSATGYTFSANDVDGGIYSPADGTMTFWTDNVEKMRIMPNGNVGIGTTNPLAGLEINRKPYVTITRLGRIANGGYNDDDQTSAWETSIRASGAIAGEYFVVQSDERIKKIQGVSNGAEDLRTLQGIHITNYTMRELPEGRANPVQKKVVAQQVEAVYPPAVKKGMGTIPDILEMAKCEDGWIDMKTDLKKGEKVRLVTAEKDAVHEVLEVSAGGRKFRADVDSKNGEVLVYGREVKDFRTVDYDALSMLNISATQQIKKEKDKEIQDLKAENDGLRARLAALETKDQERDARLSAIESSLGSGEGKLRTVSHETGAE</sequence>
<feature type="compositionally biased region" description="Basic and acidic residues" evidence="2">
    <location>
        <begin position="832"/>
        <end position="844"/>
    </location>
</feature>
<feature type="signal peptide" evidence="3">
    <location>
        <begin position="1"/>
        <end position="21"/>
    </location>
</feature>
<evidence type="ECO:0000259" key="4">
    <source>
        <dbReference type="PROSITE" id="PS51688"/>
    </source>
</evidence>
<evidence type="ECO:0000256" key="1">
    <source>
        <dbReference type="SAM" id="Coils"/>
    </source>
</evidence>
<keyword evidence="6" id="KW-1185">Reference proteome</keyword>
<evidence type="ECO:0000313" key="5">
    <source>
        <dbReference type="EMBL" id="MBK1814298.1"/>
    </source>
</evidence>
<protein>
    <submittedName>
        <fullName evidence="5">Tail fiber domain-containing protein</fullName>
    </submittedName>
</protein>
<organism evidence="5 6">
    <name type="scientific">Luteolibacter yonseiensis</name>
    <dbReference type="NCBI Taxonomy" id="1144680"/>
    <lineage>
        <taxon>Bacteria</taxon>
        <taxon>Pseudomonadati</taxon>
        <taxon>Verrucomicrobiota</taxon>
        <taxon>Verrucomicrobiia</taxon>
        <taxon>Verrucomicrobiales</taxon>
        <taxon>Verrucomicrobiaceae</taxon>
        <taxon>Luteolibacter</taxon>
    </lineage>
</organism>
<feature type="region of interest" description="Disordered" evidence="2">
    <location>
        <begin position="822"/>
        <end position="844"/>
    </location>
</feature>
<dbReference type="Proteomes" id="UP000600139">
    <property type="component" value="Unassembled WGS sequence"/>
</dbReference>
<dbReference type="InterPro" id="IPR030392">
    <property type="entry name" value="S74_ICA"/>
</dbReference>
<name>A0A934V8N3_9BACT</name>
<evidence type="ECO:0000313" key="6">
    <source>
        <dbReference type="Proteomes" id="UP000600139"/>
    </source>
</evidence>
<accession>A0A934V8N3</accession>
<dbReference type="AlphaFoldDB" id="A0A934V8N3"/>
<gene>
    <name evidence="5" type="ORF">JIN84_01580</name>
</gene>
<reference evidence="5" key="1">
    <citation type="submission" date="2021-01" db="EMBL/GenBank/DDBJ databases">
        <title>Modified the classification status of verrucomicrobia.</title>
        <authorList>
            <person name="Feng X."/>
        </authorList>
    </citation>
    <scope>NUCLEOTIDE SEQUENCE</scope>
    <source>
        <strain evidence="5">JCM 18052</strain>
    </source>
</reference>
<evidence type="ECO:0000256" key="2">
    <source>
        <dbReference type="SAM" id="MobiDB-lite"/>
    </source>
</evidence>
<dbReference type="RefSeq" id="WP_200349264.1">
    <property type="nucleotide sequence ID" value="NZ_BAABHZ010000005.1"/>
</dbReference>
<comment type="caution">
    <text evidence="5">The sequence shown here is derived from an EMBL/GenBank/DDBJ whole genome shotgun (WGS) entry which is preliminary data.</text>
</comment>
<dbReference type="EMBL" id="JAENIK010000002">
    <property type="protein sequence ID" value="MBK1814298.1"/>
    <property type="molecule type" value="Genomic_DNA"/>
</dbReference>
<evidence type="ECO:0000256" key="3">
    <source>
        <dbReference type="SAM" id="SignalP"/>
    </source>
</evidence>
<keyword evidence="3" id="KW-0732">Signal</keyword>
<keyword evidence="1" id="KW-0175">Coiled coil</keyword>